<keyword evidence="2" id="KW-1185">Reference proteome</keyword>
<sequence>MASIPAVHVPQKAFAAEKLIGKPLTELDPKTVEEAHQAMQEL</sequence>
<evidence type="ECO:0000313" key="2">
    <source>
        <dbReference type="Proteomes" id="UP001168883"/>
    </source>
</evidence>
<dbReference type="EMBL" id="JAUMKJ010000007">
    <property type="protein sequence ID" value="MDO3676864.1"/>
    <property type="molecule type" value="Genomic_DNA"/>
</dbReference>
<dbReference type="Proteomes" id="UP001168883">
    <property type="component" value="Unassembled WGS sequence"/>
</dbReference>
<gene>
    <name evidence="1" type="ORF">Q3C12_07600</name>
</gene>
<organism evidence="1 2">
    <name type="scientific">Paenibacillus ehimensis</name>
    <dbReference type="NCBI Taxonomy" id="79264"/>
    <lineage>
        <taxon>Bacteria</taxon>
        <taxon>Bacillati</taxon>
        <taxon>Bacillota</taxon>
        <taxon>Bacilli</taxon>
        <taxon>Bacillales</taxon>
        <taxon>Paenibacillaceae</taxon>
        <taxon>Paenibacillus</taxon>
    </lineage>
</organism>
<reference evidence="1" key="1">
    <citation type="submission" date="2023-07" db="EMBL/GenBank/DDBJ databases">
        <authorList>
            <person name="Aktuganov G."/>
            <person name="Boyko T."/>
            <person name="Delegan Y."/>
            <person name="Galimzianova N."/>
            <person name="Gilvanova E."/>
            <person name="Korobov V."/>
            <person name="Kuzmina L."/>
            <person name="Melentiev A."/>
            <person name="Milman P."/>
            <person name="Ryabova A."/>
            <person name="Stupak E."/>
            <person name="Yasakov T."/>
            <person name="Zharikova N."/>
            <person name="Zhurenko E."/>
        </authorList>
    </citation>
    <scope>NUCLEOTIDE SEQUENCE</scope>
    <source>
        <strain evidence="1">IB-739</strain>
    </source>
</reference>
<accession>A0ABT8V8P1</accession>
<comment type="caution">
    <text evidence="1">The sequence shown here is derived from an EMBL/GenBank/DDBJ whole genome shotgun (WGS) entry which is preliminary data.</text>
</comment>
<dbReference type="RefSeq" id="WP_281281541.1">
    <property type="nucleotide sequence ID" value="NZ_JARLKN010000053.1"/>
</dbReference>
<protein>
    <submittedName>
        <fullName evidence="1">Uncharacterized protein</fullName>
    </submittedName>
</protein>
<name>A0ABT8V8P1_9BACL</name>
<proteinExistence type="predicted"/>
<evidence type="ECO:0000313" key="1">
    <source>
        <dbReference type="EMBL" id="MDO3676864.1"/>
    </source>
</evidence>